<dbReference type="InterPro" id="IPR027596">
    <property type="entry name" value="AmmeMemoSam_rS"/>
</dbReference>
<comment type="cofactor">
    <cofactor evidence="6">
        <name>[4Fe-4S] cluster</name>
        <dbReference type="ChEBI" id="CHEBI:49883"/>
    </cofactor>
    <text evidence="6">Binds 1 [4Fe-4S] cluster. The cluster is coordinated with 3 cysteines and an exchangeable S-adenosyl-L-methionine.</text>
</comment>
<dbReference type="InterPro" id="IPR013785">
    <property type="entry name" value="Aldolase_TIM"/>
</dbReference>
<dbReference type="InterPro" id="IPR034457">
    <property type="entry name" value="Organic_radical-activating"/>
</dbReference>
<protein>
    <submittedName>
        <fullName evidence="8">Radical SAM protein</fullName>
    </submittedName>
</protein>
<dbReference type="SFLD" id="SFLDS00029">
    <property type="entry name" value="Radical_SAM"/>
    <property type="match status" value="1"/>
</dbReference>
<reference evidence="8 9" key="1">
    <citation type="journal article" date="2016" name="Sci. Rep.">
        <title>Metabolic traits of an uncultured archaeal lineage -MSBL1- from brine pools of the Red Sea.</title>
        <authorList>
            <person name="Mwirichia R."/>
            <person name="Alam I."/>
            <person name="Rashid M."/>
            <person name="Vinu M."/>
            <person name="Ba-Alawi W."/>
            <person name="Anthony Kamau A."/>
            <person name="Kamanda Ngugi D."/>
            <person name="Goker M."/>
            <person name="Klenk H.P."/>
            <person name="Bajic V."/>
            <person name="Stingl U."/>
        </authorList>
    </citation>
    <scope>NUCLEOTIDE SEQUENCE [LARGE SCALE GENOMIC DNA]</scope>
    <source>
        <strain evidence="8">SCGC-AAA259J03</strain>
    </source>
</reference>
<evidence type="ECO:0000256" key="1">
    <source>
        <dbReference type="ARBA" id="ARBA00022485"/>
    </source>
</evidence>
<dbReference type="InterPro" id="IPR058240">
    <property type="entry name" value="rSAM_sf"/>
</dbReference>
<feature type="binding site" evidence="6">
    <location>
        <position position="87"/>
    </location>
    <ligand>
        <name>[4Fe-4S] cluster</name>
        <dbReference type="ChEBI" id="CHEBI:49883"/>
        <note>4Fe-4S-S-AdoMet</note>
    </ligand>
</feature>
<organism evidence="8 9">
    <name type="scientific">candidate division MSBL1 archaeon SCGC-AAA259J03</name>
    <dbReference type="NCBI Taxonomy" id="1698269"/>
    <lineage>
        <taxon>Archaea</taxon>
        <taxon>Methanobacteriati</taxon>
        <taxon>Methanobacteriota</taxon>
        <taxon>candidate division MSBL1</taxon>
    </lineage>
</organism>
<name>A0A656YX70_9EURY</name>
<keyword evidence="5 6" id="KW-0411">Iron-sulfur</keyword>
<dbReference type="GO" id="GO:0003824">
    <property type="term" value="F:catalytic activity"/>
    <property type="evidence" value="ECO:0007669"/>
    <property type="project" value="InterPro"/>
</dbReference>
<evidence type="ECO:0000256" key="2">
    <source>
        <dbReference type="ARBA" id="ARBA00022691"/>
    </source>
</evidence>
<dbReference type="SMART" id="SM00729">
    <property type="entry name" value="Elp3"/>
    <property type="match status" value="1"/>
</dbReference>
<comment type="caution">
    <text evidence="8">The sequence shown here is derived from an EMBL/GenBank/DDBJ whole genome shotgun (WGS) entry which is preliminary data.</text>
</comment>
<proteinExistence type="predicted"/>
<dbReference type="EMBL" id="LHXT01000020">
    <property type="protein sequence ID" value="KXA98474.1"/>
    <property type="molecule type" value="Genomic_DNA"/>
</dbReference>
<dbReference type="SFLD" id="SFLDG01101">
    <property type="entry name" value="Uncharacterised_Radical_SAM_Su"/>
    <property type="match status" value="1"/>
</dbReference>
<dbReference type="Gene3D" id="3.20.20.70">
    <property type="entry name" value="Aldolase class I"/>
    <property type="match status" value="1"/>
</dbReference>
<dbReference type="CDD" id="cd01335">
    <property type="entry name" value="Radical_SAM"/>
    <property type="match status" value="1"/>
</dbReference>
<dbReference type="InterPro" id="IPR006638">
    <property type="entry name" value="Elp3/MiaA/NifB-like_rSAM"/>
</dbReference>
<evidence type="ECO:0000313" key="8">
    <source>
        <dbReference type="EMBL" id="KXA98474.1"/>
    </source>
</evidence>
<keyword evidence="1" id="KW-0004">4Fe-4S</keyword>
<dbReference type="GO" id="GO:0051539">
    <property type="term" value="F:4 iron, 4 sulfur cluster binding"/>
    <property type="evidence" value="ECO:0007669"/>
    <property type="project" value="UniProtKB-KW"/>
</dbReference>
<dbReference type="Pfam" id="PF04055">
    <property type="entry name" value="Radical_SAM"/>
    <property type="match status" value="1"/>
</dbReference>
<keyword evidence="3 6" id="KW-0479">Metal-binding</keyword>
<keyword evidence="2 6" id="KW-0949">S-adenosyl-L-methionine</keyword>
<evidence type="ECO:0000256" key="6">
    <source>
        <dbReference type="PIRSR" id="PIRSR004869-50"/>
    </source>
</evidence>
<dbReference type="PANTHER" id="PTHR30352">
    <property type="entry name" value="PYRUVATE FORMATE-LYASE-ACTIVATING ENZYME"/>
    <property type="match status" value="1"/>
</dbReference>
<dbReference type="SUPFAM" id="SSF102114">
    <property type="entry name" value="Radical SAM enzymes"/>
    <property type="match status" value="1"/>
</dbReference>
<dbReference type="NCBIfam" id="TIGR04337">
    <property type="entry name" value="AmmeMemoSam_rS"/>
    <property type="match status" value="1"/>
</dbReference>
<gene>
    <name evidence="8" type="ORF">AKJ39_01935</name>
</gene>
<keyword evidence="4 6" id="KW-0408">Iron</keyword>
<accession>A0A656YX70</accession>
<evidence type="ECO:0000256" key="4">
    <source>
        <dbReference type="ARBA" id="ARBA00023004"/>
    </source>
</evidence>
<feature type="binding site" evidence="6">
    <location>
        <position position="83"/>
    </location>
    <ligand>
        <name>[4Fe-4S] cluster</name>
        <dbReference type="ChEBI" id="CHEBI:49883"/>
        <note>4Fe-4S-S-AdoMet</note>
    </ligand>
</feature>
<keyword evidence="9" id="KW-1185">Reference proteome</keyword>
<feature type="domain" description="Radical SAM core" evidence="7">
    <location>
        <begin position="68"/>
        <end position="283"/>
    </location>
</feature>
<dbReference type="PROSITE" id="PS51918">
    <property type="entry name" value="RADICAL_SAM"/>
    <property type="match status" value="1"/>
</dbReference>
<dbReference type="GO" id="GO:0046872">
    <property type="term" value="F:metal ion binding"/>
    <property type="evidence" value="ECO:0007669"/>
    <property type="project" value="UniProtKB-KW"/>
</dbReference>
<evidence type="ECO:0000313" key="9">
    <source>
        <dbReference type="Proteomes" id="UP000070257"/>
    </source>
</evidence>
<dbReference type="PIRSF" id="PIRSF004869">
    <property type="entry name" value="PflX_prd"/>
    <property type="match status" value="1"/>
</dbReference>
<dbReference type="AlphaFoldDB" id="A0A656YX70"/>
<evidence type="ECO:0000259" key="7">
    <source>
        <dbReference type="PROSITE" id="PS51918"/>
    </source>
</evidence>
<dbReference type="Proteomes" id="UP000070257">
    <property type="component" value="Unassembled WGS sequence"/>
</dbReference>
<dbReference type="InterPro" id="IPR007197">
    <property type="entry name" value="rSAM"/>
</dbReference>
<evidence type="ECO:0000256" key="5">
    <source>
        <dbReference type="ARBA" id="ARBA00023014"/>
    </source>
</evidence>
<dbReference type="InterPro" id="IPR016431">
    <property type="entry name" value="Pyrv-formate_lyase-activ_prd"/>
</dbReference>
<evidence type="ECO:0000256" key="3">
    <source>
        <dbReference type="ARBA" id="ARBA00022723"/>
    </source>
</evidence>
<sequence length="347" mass="39339">MQKPAKFWEKSSGEDVKCVLCPRECNISPENVGYCRARKNIEGELYTLVYGESTSANPDPIEKKPLYHFYPGSRVFSMSTAGCNFECKHCQNWSLSQASVEEIDTEFIEPEEAIERTKKTNCQGIAYTYGEPVIWFEYALDVAKLASEEGLYNVFVTNGYMNLDGWKELKPYLDAMNVDVKAFSDKFYKTICGGASVKPVLETCEWAVDNGIHLEITNLIIPEENDSPEEIRKLCQWIAQDLHPRVPIHFSRFRPMYKMVDKSSTLVSALERALEIAKDEGLEHIYVGNVPGHEADNTYCPECGELLITRHGFSVAKYNLKDHQCPSCGAEINVIGEYKPSSSRFPF</sequence>
<dbReference type="PANTHER" id="PTHR30352:SF5">
    <property type="entry name" value="PYRUVATE FORMATE-LYASE 1-ACTIVATING ENZYME"/>
    <property type="match status" value="1"/>
</dbReference>
<feature type="binding site" evidence="6">
    <location>
        <position position="90"/>
    </location>
    <ligand>
        <name>[4Fe-4S] cluster</name>
        <dbReference type="ChEBI" id="CHEBI:49883"/>
        <note>4Fe-4S-S-AdoMet</note>
    </ligand>
</feature>